<evidence type="ECO:0000256" key="6">
    <source>
        <dbReference type="SAM" id="MobiDB-lite"/>
    </source>
</evidence>
<comment type="similarity">
    <text evidence="2">Belongs to the vir family.</text>
</comment>
<evidence type="ECO:0000256" key="3">
    <source>
        <dbReference type="ARBA" id="ARBA00022664"/>
    </source>
</evidence>
<evidence type="ECO:0000256" key="1">
    <source>
        <dbReference type="ARBA" id="ARBA00004123"/>
    </source>
</evidence>
<evidence type="ECO:0000259" key="7">
    <source>
        <dbReference type="Pfam" id="PF15912"/>
    </source>
</evidence>
<dbReference type="PANTHER" id="PTHR23185">
    <property type="entry name" value="PROTEIN VIRILIZER HOMOLOG"/>
    <property type="match status" value="1"/>
</dbReference>
<dbReference type="GO" id="GO:0006397">
    <property type="term" value="P:mRNA processing"/>
    <property type="evidence" value="ECO:0007669"/>
    <property type="project" value="UniProtKB-KW"/>
</dbReference>
<keyword evidence="9" id="KW-1185">Reference proteome</keyword>
<dbReference type="InterPro" id="IPR031801">
    <property type="entry name" value="VIR_N"/>
</dbReference>
<dbReference type="GO" id="GO:0036396">
    <property type="term" value="C:RNA N6-methyladenosine methyltransferase complex"/>
    <property type="evidence" value="ECO:0007669"/>
    <property type="project" value="TreeGrafter"/>
</dbReference>
<accession>A0A6J8D7J5</accession>
<dbReference type="InterPro" id="IPR026736">
    <property type="entry name" value="Virilizer"/>
</dbReference>
<keyword evidence="3" id="KW-0507">mRNA processing</keyword>
<dbReference type="GO" id="GO:0005634">
    <property type="term" value="C:nucleus"/>
    <property type="evidence" value="ECO:0007669"/>
    <property type="project" value="UniProtKB-SubCell"/>
</dbReference>
<evidence type="ECO:0000256" key="5">
    <source>
        <dbReference type="ARBA" id="ARBA00023242"/>
    </source>
</evidence>
<dbReference type="AlphaFoldDB" id="A0A6J8D7J5"/>
<dbReference type="OrthoDB" id="2011702at2759"/>
<evidence type="ECO:0000313" key="9">
    <source>
        <dbReference type="Proteomes" id="UP000507470"/>
    </source>
</evidence>
<evidence type="ECO:0000313" key="8">
    <source>
        <dbReference type="EMBL" id="CAC5403956.1"/>
    </source>
</evidence>
<dbReference type="GO" id="GO:0008380">
    <property type="term" value="P:RNA splicing"/>
    <property type="evidence" value="ECO:0007669"/>
    <property type="project" value="UniProtKB-KW"/>
</dbReference>
<reference evidence="8 9" key="1">
    <citation type="submission" date="2020-06" db="EMBL/GenBank/DDBJ databases">
        <authorList>
            <person name="Li R."/>
            <person name="Bekaert M."/>
        </authorList>
    </citation>
    <scope>NUCLEOTIDE SEQUENCE [LARGE SCALE GENOMIC DNA]</scope>
    <source>
        <strain evidence="9">wild</strain>
    </source>
</reference>
<comment type="subcellular location">
    <subcellularLocation>
        <location evidence="1">Nucleus</location>
    </subcellularLocation>
</comment>
<keyword evidence="4" id="KW-0508">mRNA splicing</keyword>
<protein>
    <submittedName>
        <fullName evidence="8">VIRMA</fullName>
    </submittedName>
</protein>
<evidence type="ECO:0000256" key="4">
    <source>
        <dbReference type="ARBA" id="ARBA00023187"/>
    </source>
</evidence>
<gene>
    <name evidence="8" type="ORF">MCOR_37799</name>
</gene>
<name>A0A6J8D7J5_MYTCO</name>
<dbReference type="Proteomes" id="UP000507470">
    <property type="component" value="Unassembled WGS sequence"/>
</dbReference>
<dbReference type="PANTHER" id="PTHR23185:SF0">
    <property type="entry name" value="PROTEIN VIRILIZER HOMOLOG"/>
    <property type="match status" value="1"/>
</dbReference>
<evidence type="ECO:0000256" key="2">
    <source>
        <dbReference type="ARBA" id="ARBA00008371"/>
    </source>
</evidence>
<feature type="domain" description="Virilizer N-terminal" evidence="7">
    <location>
        <begin position="8"/>
        <end position="180"/>
    </location>
</feature>
<proteinExistence type="inferred from homology"/>
<dbReference type="EMBL" id="CACVKT020006897">
    <property type="protein sequence ID" value="CAC5403956.1"/>
    <property type="molecule type" value="Genomic_DNA"/>
</dbReference>
<feature type="region of interest" description="Disordered" evidence="6">
    <location>
        <begin position="133"/>
        <end position="185"/>
    </location>
</feature>
<dbReference type="Pfam" id="PF15912">
    <property type="entry name" value="VIR_N"/>
    <property type="match status" value="1"/>
</dbReference>
<dbReference type="GO" id="GO:0003723">
    <property type="term" value="F:RNA binding"/>
    <property type="evidence" value="ECO:0007669"/>
    <property type="project" value="TreeGrafter"/>
</dbReference>
<feature type="compositionally biased region" description="Pro residues" evidence="6">
    <location>
        <begin position="138"/>
        <end position="148"/>
    </location>
</feature>
<sequence>MADTGQEPELLFFDTFSHESAEELNLDLVQFPRPVIIQEIRVIPLQTKVEADVPGGVRLGATNPSVFKLELFVNNLSKPNAATFESLGVLEYKENVNIQLKTDSEVPTDGLILKGWYNTITVAIYGELTIVKQDHHSSPPPPPPPQPRAKPQSKYGKLTSVKQDHHASPPPPPQPQPRTKAQSKFGVLIIVKHADHVSLSLPPPPQPKA</sequence>
<organism evidence="8 9">
    <name type="scientific">Mytilus coruscus</name>
    <name type="common">Sea mussel</name>
    <dbReference type="NCBI Taxonomy" id="42192"/>
    <lineage>
        <taxon>Eukaryota</taxon>
        <taxon>Metazoa</taxon>
        <taxon>Spiralia</taxon>
        <taxon>Lophotrochozoa</taxon>
        <taxon>Mollusca</taxon>
        <taxon>Bivalvia</taxon>
        <taxon>Autobranchia</taxon>
        <taxon>Pteriomorphia</taxon>
        <taxon>Mytilida</taxon>
        <taxon>Mytiloidea</taxon>
        <taxon>Mytilidae</taxon>
        <taxon>Mytilinae</taxon>
        <taxon>Mytilus</taxon>
    </lineage>
</organism>
<keyword evidence="5" id="KW-0539">Nucleus</keyword>